<proteinExistence type="predicted"/>
<sequence>MIDGYPCAADVENDSAESRMLSHDDLSARPHSELLHAQEVAAGKIDMGQPQRFVLGALAKIHCNLTSL</sequence>
<organism evidence="1 2">
    <name type="scientific">Peptidiphaga gingivicola</name>
    <dbReference type="NCBI Taxonomy" id="2741497"/>
    <lineage>
        <taxon>Bacteria</taxon>
        <taxon>Bacillati</taxon>
        <taxon>Actinomycetota</taxon>
        <taxon>Actinomycetes</taxon>
        <taxon>Actinomycetales</taxon>
        <taxon>Actinomycetaceae</taxon>
        <taxon>Peptidiphaga</taxon>
    </lineage>
</organism>
<keyword evidence="2" id="KW-1185">Reference proteome</keyword>
<dbReference type="Proteomes" id="UP000078368">
    <property type="component" value="Unassembled WGS sequence"/>
</dbReference>
<dbReference type="AlphaFoldDB" id="A0A179B1Y2"/>
<dbReference type="STRING" id="1823756.A4H34_00550"/>
<gene>
    <name evidence="1" type="ORF">A4H34_00550</name>
</gene>
<comment type="caution">
    <text evidence="1">The sequence shown here is derived from an EMBL/GenBank/DDBJ whole genome shotgun (WGS) entry which is preliminary data.</text>
</comment>
<protein>
    <submittedName>
        <fullName evidence="1">Uncharacterized protein</fullName>
    </submittedName>
</protein>
<evidence type="ECO:0000313" key="2">
    <source>
        <dbReference type="Proteomes" id="UP000078368"/>
    </source>
</evidence>
<dbReference type="EMBL" id="LVZK01000001">
    <property type="protein sequence ID" value="OAP85726.1"/>
    <property type="molecule type" value="Genomic_DNA"/>
</dbReference>
<accession>A0A179B1Y2</accession>
<name>A0A179B1Y2_9ACTO</name>
<evidence type="ECO:0000313" key="1">
    <source>
        <dbReference type="EMBL" id="OAP85726.1"/>
    </source>
</evidence>
<reference evidence="1 2" key="1">
    <citation type="submission" date="2016-04" db="EMBL/GenBank/DDBJ databases">
        <title>Peptidophaga gingivicola gen. nov., sp. nov., isolated from human subgingival plaque.</title>
        <authorList>
            <person name="Beall C.J."/>
            <person name="Mokrzan E.M."/>
            <person name="Griffen A.L."/>
            <person name="Leys E.J."/>
        </authorList>
    </citation>
    <scope>NUCLEOTIDE SEQUENCE [LARGE SCALE GENOMIC DNA]</scope>
    <source>
        <strain evidence="1 2">BA112</strain>
    </source>
</reference>